<reference evidence="2 3" key="1">
    <citation type="submission" date="2019-02" db="EMBL/GenBank/DDBJ databases">
        <title>Genome sequencing of the rare red list fungi Hericium alpestre (H. flagellum).</title>
        <authorList>
            <person name="Buettner E."/>
            <person name="Kellner H."/>
        </authorList>
    </citation>
    <scope>NUCLEOTIDE SEQUENCE [LARGE SCALE GENOMIC DNA]</scope>
    <source>
        <strain evidence="2 3">DSM 108284</strain>
    </source>
</reference>
<dbReference type="EMBL" id="SFCI01001057">
    <property type="protein sequence ID" value="TFY76899.1"/>
    <property type="molecule type" value="Genomic_DNA"/>
</dbReference>
<comment type="caution">
    <text evidence="2">The sequence shown here is derived from an EMBL/GenBank/DDBJ whole genome shotgun (WGS) entry which is preliminary data.</text>
</comment>
<dbReference type="AlphaFoldDB" id="A0A4Y9ZTS1"/>
<sequence length="272" mass="28684">MSSQFGQEQQPVNRALPLRGPTVLASLGGRMSMNGPGLVGVPAPRNLTAPGGNGSQVFSTDAEDFAMRYDGMSLTQEPYGDGQGVPLTPTSDSPLSLDIQEGTTSSIVSFPILPTAGAATQAAGGTHIHGHPAQLAVVQPASTQPPSNALLSNASRIPSSAAALAAQTNIPIEVAQQLMNAAMSRRQLLSENQQLMDALARVCPECSTAVTILLLEVFDGERRTVIERGEQQAMAQQIVELRTVLNELKAEVAEIRQQDGRGDDFELSEDET</sequence>
<name>A0A4Y9ZTS1_9AGAM</name>
<dbReference type="Proteomes" id="UP000298061">
    <property type="component" value="Unassembled WGS sequence"/>
</dbReference>
<evidence type="ECO:0000256" key="1">
    <source>
        <dbReference type="SAM" id="Coils"/>
    </source>
</evidence>
<organism evidence="2 3">
    <name type="scientific">Hericium alpestre</name>
    <dbReference type="NCBI Taxonomy" id="135208"/>
    <lineage>
        <taxon>Eukaryota</taxon>
        <taxon>Fungi</taxon>
        <taxon>Dikarya</taxon>
        <taxon>Basidiomycota</taxon>
        <taxon>Agaricomycotina</taxon>
        <taxon>Agaricomycetes</taxon>
        <taxon>Russulales</taxon>
        <taxon>Hericiaceae</taxon>
        <taxon>Hericium</taxon>
    </lineage>
</organism>
<evidence type="ECO:0000313" key="3">
    <source>
        <dbReference type="Proteomes" id="UP000298061"/>
    </source>
</evidence>
<evidence type="ECO:0000313" key="2">
    <source>
        <dbReference type="EMBL" id="TFY76899.1"/>
    </source>
</evidence>
<proteinExistence type="predicted"/>
<accession>A0A4Y9ZTS1</accession>
<protein>
    <submittedName>
        <fullName evidence="2">Uncharacterized protein</fullName>
    </submittedName>
</protein>
<feature type="coiled-coil region" evidence="1">
    <location>
        <begin position="231"/>
        <end position="258"/>
    </location>
</feature>
<gene>
    <name evidence="2" type="ORF">EWM64_g7110</name>
</gene>
<keyword evidence="3" id="KW-1185">Reference proteome</keyword>
<keyword evidence="1" id="KW-0175">Coiled coil</keyword>